<dbReference type="SUPFAM" id="SSF52540">
    <property type="entry name" value="P-loop containing nucleoside triphosphate hydrolases"/>
    <property type="match status" value="1"/>
</dbReference>
<dbReference type="InterPro" id="IPR001806">
    <property type="entry name" value="Small_GTPase"/>
</dbReference>
<organism evidence="12 13">
    <name type="scientific">Riccia fluitans</name>
    <dbReference type="NCBI Taxonomy" id="41844"/>
    <lineage>
        <taxon>Eukaryota</taxon>
        <taxon>Viridiplantae</taxon>
        <taxon>Streptophyta</taxon>
        <taxon>Embryophyta</taxon>
        <taxon>Marchantiophyta</taxon>
        <taxon>Marchantiopsida</taxon>
        <taxon>Marchantiidae</taxon>
        <taxon>Marchantiales</taxon>
        <taxon>Ricciaceae</taxon>
        <taxon>Riccia</taxon>
    </lineage>
</organism>
<comment type="caution">
    <text evidence="12">The sequence shown here is derived from an EMBL/GenBank/DDBJ whole genome shotgun (WGS) entry which is preliminary data.</text>
</comment>
<dbReference type="InterPro" id="IPR027417">
    <property type="entry name" value="P-loop_NTPase"/>
</dbReference>
<dbReference type="SMART" id="SM00175">
    <property type="entry name" value="RAB"/>
    <property type="match status" value="1"/>
</dbReference>
<keyword evidence="7" id="KW-0472">Membrane</keyword>
<evidence type="ECO:0000256" key="4">
    <source>
        <dbReference type="ARBA" id="ARBA00022741"/>
    </source>
</evidence>
<comment type="similarity">
    <text evidence="1">Belongs to the small GTPase superfamily. Rab family.</text>
</comment>
<keyword evidence="4" id="KW-0547">Nucleotide-binding</keyword>
<keyword evidence="13" id="KW-1185">Reference proteome</keyword>
<dbReference type="PROSITE" id="PS51420">
    <property type="entry name" value="RHO"/>
    <property type="match status" value="1"/>
</dbReference>
<evidence type="ECO:0000256" key="9">
    <source>
        <dbReference type="ARBA" id="ARBA00023289"/>
    </source>
</evidence>
<reference evidence="12 13" key="1">
    <citation type="submission" date="2024-09" db="EMBL/GenBank/DDBJ databases">
        <title>Chromosome-scale assembly of Riccia fluitans.</title>
        <authorList>
            <person name="Paukszto L."/>
            <person name="Sawicki J."/>
            <person name="Karawczyk K."/>
            <person name="Piernik-Szablinska J."/>
            <person name="Szczecinska M."/>
            <person name="Mazdziarz M."/>
        </authorList>
    </citation>
    <scope>NUCLEOTIDE SEQUENCE [LARGE SCALE GENOMIC DNA]</scope>
    <source>
        <strain evidence="12">Rf_01</strain>
        <tissue evidence="12">Aerial parts of the thallus</tissue>
    </source>
</reference>
<dbReference type="SMART" id="SM00174">
    <property type="entry name" value="RHO"/>
    <property type="match status" value="1"/>
</dbReference>
<dbReference type="Gene3D" id="3.40.50.300">
    <property type="entry name" value="P-loop containing nucleotide triphosphate hydrolases"/>
    <property type="match status" value="1"/>
</dbReference>
<evidence type="ECO:0000256" key="2">
    <source>
        <dbReference type="ARBA" id="ARBA00014900"/>
    </source>
</evidence>
<feature type="region of interest" description="Disordered" evidence="11">
    <location>
        <begin position="175"/>
        <end position="205"/>
    </location>
</feature>
<evidence type="ECO:0000256" key="5">
    <source>
        <dbReference type="ARBA" id="ARBA00022927"/>
    </source>
</evidence>
<name>A0ABD1ZFU5_9MARC</name>
<accession>A0ABD1ZFU5</accession>
<evidence type="ECO:0000313" key="13">
    <source>
        <dbReference type="Proteomes" id="UP001605036"/>
    </source>
</evidence>
<dbReference type="PROSITE" id="PS51419">
    <property type="entry name" value="RAB"/>
    <property type="match status" value="1"/>
</dbReference>
<feature type="compositionally biased region" description="Pro residues" evidence="11">
    <location>
        <begin position="196"/>
        <end position="205"/>
    </location>
</feature>
<dbReference type="AlphaFoldDB" id="A0ABD1ZFU5"/>
<evidence type="ECO:0000256" key="10">
    <source>
        <dbReference type="ARBA" id="ARBA00037868"/>
    </source>
</evidence>
<evidence type="ECO:0000313" key="12">
    <source>
        <dbReference type="EMBL" id="KAL2650309.1"/>
    </source>
</evidence>
<dbReference type="FunFam" id="3.40.50.300:FF:000550">
    <property type="entry name" value="ras-related protein Rab-21"/>
    <property type="match status" value="1"/>
</dbReference>
<keyword evidence="9" id="KW-0636">Prenylation</keyword>
<dbReference type="GO" id="GO:0005525">
    <property type="term" value="F:GTP binding"/>
    <property type="evidence" value="ECO:0007669"/>
    <property type="project" value="UniProtKB-KW"/>
</dbReference>
<evidence type="ECO:0000256" key="3">
    <source>
        <dbReference type="ARBA" id="ARBA00022448"/>
    </source>
</evidence>
<dbReference type="GO" id="GO:0012505">
    <property type="term" value="C:endomembrane system"/>
    <property type="evidence" value="ECO:0007669"/>
    <property type="project" value="UniProtKB-SubCell"/>
</dbReference>
<dbReference type="PROSITE" id="PS51421">
    <property type="entry name" value="RAS"/>
    <property type="match status" value="1"/>
</dbReference>
<dbReference type="CDD" id="cd04123">
    <property type="entry name" value="Rab21"/>
    <property type="match status" value="1"/>
</dbReference>
<keyword evidence="3" id="KW-0813">Transport</keyword>
<dbReference type="SMART" id="SM00176">
    <property type="entry name" value="RAN"/>
    <property type="match status" value="1"/>
</dbReference>
<keyword evidence="8" id="KW-0449">Lipoprotein</keyword>
<dbReference type="EMBL" id="JBHFFA010000001">
    <property type="protein sequence ID" value="KAL2650309.1"/>
    <property type="molecule type" value="Genomic_DNA"/>
</dbReference>
<evidence type="ECO:0000256" key="11">
    <source>
        <dbReference type="SAM" id="MobiDB-lite"/>
    </source>
</evidence>
<evidence type="ECO:0000256" key="7">
    <source>
        <dbReference type="ARBA" id="ARBA00023136"/>
    </source>
</evidence>
<comment type="subcellular location">
    <subcellularLocation>
        <location evidence="10">Endomembrane system</location>
        <topology evidence="10">Lipid-anchor</topology>
    </subcellularLocation>
</comment>
<dbReference type="NCBIfam" id="TIGR00231">
    <property type="entry name" value="small_GTP"/>
    <property type="match status" value="1"/>
</dbReference>
<dbReference type="PANTHER" id="PTHR47978">
    <property type="match status" value="1"/>
</dbReference>
<evidence type="ECO:0000256" key="6">
    <source>
        <dbReference type="ARBA" id="ARBA00023134"/>
    </source>
</evidence>
<gene>
    <name evidence="12" type="ORF">R1flu_018437</name>
</gene>
<dbReference type="Pfam" id="PF00071">
    <property type="entry name" value="Ras"/>
    <property type="match status" value="1"/>
</dbReference>
<evidence type="ECO:0000256" key="1">
    <source>
        <dbReference type="ARBA" id="ARBA00006270"/>
    </source>
</evidence>
<evidence type="ECO:0000256" key="8">
    <source>
        <dbReference type="ARBA" id="ARBA00023288"/>
    </source>
</evidence>
<dbReference type="GO" id="GO:0015031">
    <property type="term" value="P:protein transport"/>
    <property type="evidence" value="ECO:0007669"/>
    <property type="project" value="UniProtKB-KW"/>
</dbReference>
<dbReference type="PRINTS" id="PR00449">
    <property type="entry name" value="RASTRNSFRMNG"/>
</dbReference>
<keyword evidence="6" id="KW-0342">GTP-binding</keyword>
<keyword evidence="5" id="KW-0653">Protein transport</keyword>
<protein>
    <recommendedName>
        <fullName evidence="2">Ras-related protein Rab-21</fullName>
    </recommendedName>
</protein>
<dbReference type="Proteomes" id="UP001605036">
    <property type="component" value="Unassembled WGS sequence"/>
</dbReference>
<proteinExistence type="inferred from homology"/>
<dbReference type="SMART" id="SM00173">
    <property type="entry name" value="RAS"/>
    <property type="match status" value="1"/>
</dbReference>
<dbReference type="InterPro" id="IPR005225">
    <property type="entry name" value="Small_GTP-bd"/>
</dbReference>
<sequence>MRQGPAFKLVLLGDGRVGKTSMVLRYVNNVFSDKQTATIQASYLTKRVDVDGNIVTLAIWDTAGQERFHALGPIYYRDADAAVLVYDIMDKDSFARVKGWVKELRKMANKNIVLTIAGNKSDMDRHRTVDLQDSVRYAESIGAHHFLTSAKLNAGIEEVFLDVAKRVLELRKDGSQDGISSGGHRKSLVVIDDQPNLPPPSKCCS</sequence>
<dbReference type="InterPro" id="IPR041833">
    <property type="entry name" value="Rab21"/>
</dbReference>